<dbReference type="SMART" id="SM00073">
    <property type="entry name" value="HPT"/>
    <property type="match status" value="1"/>
</dbReference>
<dbReference type="FunFam" id="3.30.565.10:FF:000016">
    <property type="entry name" value="Chemotaxis protein CheA, putative"/>
    <property type="match status" value="1"/>
</dbReference>
<dbReference type="InterPro" id="IPR051315">
    <property type="entry name" value="Bact_Chemotaxis_CheA"/>
</dbReference>
<evidence type="ECO:0000256" key="1">
    <source>
        <dbReference type="ARBA" id="ARBA00000085"/>
    </source>
</evidence>
<dbReference type="PANTHER" id="PTHR43395:SF10">
    <property type="entry name" value="CHEMOTAXIS PROTEIN CHEA"/>
    <property type="match status" value="1"/>
</dbReference>
<dbReference type="Pfam" id="PF01627">
    <property type="entry name" value="Hpt"/>
    <property type="match status" value="1"/>
</dbReference>
<dbReference type="Pfam" id="PF02518">
    <property type="entry name" value="HATPase_c"/>
    <property type="match status" value="1"/>
</dbReference>
<dbReference type="InterPro" id="IPR005467">
    <property type="entry name" value="His_kinase_dom"/>
</dbReference>
<name>A0A5R9PDD1_9GAMM</name>
<dbReference type="InterPro" id="IPR036061">
    <property type="entry name" value="CheW-like_dom_sf"/>
</dbReference>
<dbReference type="InterPro" id="IPR037006">
    <property type="entry name" value="CheA-like_homodim_sf"/>
</dbReference>
<comment type="caution">
    <text evidence="16">The sequence shown here is derived from an EMBL/GenBank/DDBJ whole genome shotgun (WGS) entry which is preliminary data.</text>
</comment>
<keyword evidence="10" id="KW-0902">Two-component regulatory system</keyword>
<dbReference type="Pfam" id="PF02895">
    <property type="entry name" value="H-kinase_dim"/>
    <property type="match status" value="1"/>
</dbReference>
<gene>
    <name evidence="16" type="ORF">E5S66_10615</name>
</gene>
<dbReference type="EC" id="2.7.13.3" evidence="2"/>
<dbReference type="FunFam" id="2.30.30.40:FF:000048">
    <property type="entry name" value="Chemotaxis protein CheA, putative"/>
    <property type="match status" value="1"/>
</dbReference>
<dbReference type="InterPro" id="IPR036641">
    <property type="entry name" value="HPT_dom_sf"/>
</dbReference>
<dbReference type="GO" id="GO:0005737">
    <property type="term" value="C:cytoplasm"/>
    <property type="evidence" value="ECO:0007669"/>
    <property type="project" value="InterPro"/>
</dbReference>
<dbReference type="GO" id="GO:0005524">
    <property type="term" value="F:ATP binding"/>
    <property type="evidence" value="ECO:0007669"/>
    <property type="project" value="UniProtKB-KW"/>
</dbReference>
<feature type="modified residue" description="Phosphohistidine" evidence="12">
    <location>
        <position position="46"/>
    </location>
</feature>
<evidence type="ECO:0000259" key="15">
    <source>
        <dbReference type="PROSITE" id="PS50894"/>
    </source>
</evidence>
<dbReference type="AlphaFoldDB" id="A0A5R9PDD1"/>
<dbReference type="PROSITE" id="PS50109">
    <property type="entry name" value="HIS_KIN"/>
    <property type="match status" value="1"/>
</dbReference>
<evidence type="ECO:0000313" key="16">
    <source>
        <dbReference type="EMBL" id="TLX21382.1"/>
    </source>
</evidence>
<comment type="function">
    <text evidence="11">Involved in the transmission of sensory signals from the chemoreceptors to the flagellar motors. CheA is autophosphorylated; it can transfer its phosphate group to either CheB or CheY.</text>
</comment>
<dbReference type="GO" id="GO:0006935">
    <property type="term" value="P:chemotaxis"/>
    <property type="evidence" value="ECO:0007669"/>
    <property type="project" value="UniProtKB-KW"/>
</dbReference>
<dbReference type="SUPFAM" id="SSF47384">
    <property type="entry name" value="Homodimeric domain of signal transducing histidine kinase"/>
    <property type="match status" value="1"/>
</dbReference>
<feature type="domain" description="CheW-like" evidence="14">
    <location>
        <begin position="534"/>
        <end position="668"/>
    </location>
</feature>
<evidence type="ECO:0000256" key="9">
    <source>
        <dbReference type="ARBA" id="ARBA00022840"/>
    </source>
</evidence>
<feature type="domain" description="HPt" evidence="15">
    <location>
        <begin position="1"/>
        <end position="103"/>
    </location>
</feature>
<organism evidence="16 17">
    <name type="scientific">Thermomonas fusca</name>
    <dbReference type="NCBI Taxonomy" id="215690"/>
    <lineage>
        <taxon>Bacteria</taxon>
        <taxon>Pseudomonadati</taxon>
        <taxon>Pseudomonadota</taxon>
        <taxon>Gammaproteobacteria</taxon>
        <taxon>Lysobacterales</taxon>
        <taxon>Lysobacteraceae</taxon>
        <taxon>Thermomonas</taxon>
    </lineage>
</organism>
<evidence type="ECO:0000256" key="5">
    <source>
        <dbReference type="ARBA" id="ARBA00022553"/>
    </source>
</evidence>
<dbReference type="PRINTS" id="PR00344">
    <property type="entry name" value="BCTRLSENSOR"/>
</dbReference>
<evidence type="ECO:0000256" key="4">
    <source>
        <dbReference type="ARBA" id="ARBA00022500"/>
    </source>
</evidence>
<dbReference type="SUPFAM" id="SSF47226">
    <property type="entry name" value="Histidine-containing phosphotransfer domain, HPT domain"/>
    <property type="match status" value="1"/>
</dbReference>
<dbReference type="SUPFAM" id="SSF55874">
    <property type="entry name" value="ATPase domain of HSP90 chaperone/DNA topoisomerase II/histidine kinase"/>
    <property type="match status" value="1"/>
</dbReference>
<protein>
    <recommendedName>
        <fullName evidence="3">Chemotaxis protein CheA</fullName>
        <ecNumber evidence="2">2.7.13.3</ecNumber>
    </recommendedName>
</protein>
<dbReference type="Gene3D" id="3.30.565.10">
    <property type="entry name" value="Histidine kinase-like ATPase, C-terminal domain"/>
    <property type="match status" value="1"/>
</dbReference>
<reference evidence="16 17" key="1">
    <citation type="submission" date="2019-04" db="EMBL/GenBank/DDBJ databases">
        <authorList>
            <person name="Grouzdev D.S."/>
            <person name="Nazina T.N."/>
        </authorList>
    </citation>
    <scope>NUCLEOTIDE SEQUENCE [LARGE SCALE GENOMIC DNA]</scope>
    <source>
        <strain evidence="16 17">SHC 3-19</strain>
    </source>
</reference>
<dbReference type="InterPro" id="IPR036097">
    <property type="entry name" value="HisK_dim/P_sf"/>
</dbReference>
<dbReference type="PROSITE" id="PS50894">
    <property type="entry name" value="HPT"/>
    <property type="match status" value="1"/>
</dbReference>
<evidence type="ECO:0000256" key="12">
    <source>
        <dbReference type="PROSITE-ProRule" id="PRU00110"/>
    </source>
</evidence>
<keyword evidence="6" id="KW-0808">Transferase</keyword>
<dbReference type="SMART" id="SM00260">
    <property type="entry name" value="CheW"/>
    <property type="match status" value="1"/>
</dbReference>
<dbReference type="InterPro" id="IPR008207">
    <property type="entry name" value="Sig_transdc_His_kin_Hpt_dom"/>
</dbReference>
<keyword evidence="5 12" id="KW-0597">Phosphoprotein</keyword>
<feature type="domain" description="Histidine kinase" evidence="13">
    <location>
        <begin position="324"/>
        <end position="532"/>
    </location>
</feature>
<dbReference type="EMBL" id="SROY01000004">
    <property type="protein sequence ID" value="TLX21382.1"/>
    <property type="molecule type" value="Genomic_DNA"/>
</dbReference>
<accession>A0A5R9PDD1</accession>
<evidence type="ECO:0000259" key="14">
    <source>
        <dbReference type="PROSITE" id="PS50851"/>
    </source>
</evidence>
<evidence type="ECO:0000256" key="8">
    <source>
        <dbReference type="ARBA" id="ARBA00022777"/>
    </source>
</evidence>
<evidence type="ECO:0000256" key="3">
    <source>
        <dbReference type="ARBA" id="ARBA00021495"/>
    </source>
</evidence>
<dbReference type="Gene3D" id="2.30.30.40">
    <property type="entry name" value="SH3 Domains"/>
    <property type="match status" value="1"/>
</dbReference>
<dbReference type="Gene3D" id="1.10.287.560">
    <property type="entry name" value="Histidine kinase CheA-like, homodimeric domain"/>
    <property type="match status" value="1"/>
</dbReference>
<keyword evidence="4" id="KW-0145">Chemotaxis</keyword>
<evidence type="ECO:0000256" key="10">
    <source>
        <dbReference type="ARBA" id="ARBA00023012"/>
    </source>
</evidence>
<dbReference type="STRING" id="1123377.GCA_000423885_01670"/>
<evidence type="ECO:0000313" key="17">
    <source>
        <dbReference type="Proteomes" id="UP000308508"/>
    </source>
</evidence>
<comment type="catalytic activity">
    <reaction evidence="1">
        <text>ATP + protein L-histidine = ADP + protein N-phospho-L-histidine.</text>
        <dbReference type="EC" id="2.7.13.3"/>
    </reaction>
</comment>
<dbReference type="PROSITE" id="PS50851">
    <property type="entry name" value="CHEW"/>
    <property type="match status" value="1"/>
</dbReference>
<dbReference type="Pfam" id="PF01584">
    <property type="entry name" value="CheW"/>
    <property type="match status" value="1"/>
</dbReference>
<evidence type="ECO:0000256" key="7">
    <source>
        <dbReference type="ARBA" id="ARBA00022741"/>
    </source>
</evidence>
<dbReference type="SMART" id="SM00387">
    <property type="entry name" value="HATPase_c"/>
    <property type="match status" value="1"/>
</dbReference>
<dbReference type="InterPro" id="IPR036890">
    <property type="entry name" value="HATPase_C_sf"/>
</dbReference>
<evidence type="ECO:0000256" key="2">
    <source>
        <dbReference type="ARBA" id="ARBA00012438"/>
    </source>
</evidence>
<dbReference type="SUPFAM" id="SSF50341">
    <property type="entry name" value="CheW-like"/>
    <property type="match status" value="1"/>
</dbReference>
<dbReference type="PANTHER" id="PTHR43395">
    <property type="entry name" value="SENSOR HISTIDINE KINASE CHEA"/>
    <property type="match status" value="1"/>
</dbReference>
<evidence type="ECO:0000256" key="11">
    <source>
        <dbReference type="ARBA" id="ARBA00035100"/>
    </source>
</evidence>
<dbReference type="CDD" id="cd16916">
    <property type="entry name" value="HATPase_CheA-like"/>
    <property type="match status" value="1"/>
</dbReference>
<dbReference type="CDD" id="cd00088">
    <property type="entry name" value="HPT"/>
    <property type="match status" value="1"/>
</dbReference>
<dbReference type="InterPro" id="IPR003594">
    <property type="entry name" value="HATPase_dom"/>
</dbReference>
<dbReference type="InterPro" id="IPR004358">
    <property type="entry name" value="Sig_transdc_His_kin-like_C"/>
</dbReference>
<dbReference type="Gene3D" id="1.20.120.160">
    <property type="entry name" value="HPT domain"/>
    <property type="match status" value="1"/>
</dbReference>
<dbReference type="SMART" id="SM01231">
    <property type="entry name" value="H-kinase_dim"/>
    <property type="match status" value="1"/>
</dbReference>
<dbReference type="InterPro" id="IPR002545">
    <property type="entry name" value="CheW-lke_dom"/>
</dbReference>
<dbReference type="Proteomes" id="UP000308508">
    <property type="component" value="Unassembled WGS sequence"/>
</dbReference>
<proteinExistence type="predicted"/>
<evidence type="ECO:0000256" key="6">
    <source>
        <dbReference type="ARBA" id="ARBA00022679"/>
    </source>
</evidence>
<keyword evidence="17" id="KW-1185">Reference proteome</keyword>
<keyword evidence="9" id="KW-0067">ATP-binding</keyword>
<sequence>MDITRFHATFFEESRENLAAMEAGLLDMESGGGGGDTIHVVFRAAHSIKGGSATFGFTAIADLTHLLETLLDEARSGKRTLEGVAISALLGSVDALRMLLAAAEHGDAIDQAMLARARAELERLLSGAGAAADIAAPIAAAAAPAASADPQGWSISFEPERSLFLSGNDPLRMLRELEQLGELKVACRDDALPPFAELDPFEAWLAWDLQLIGNVKRSAIEDTFAWVEDQCTLNIEPLAAAAAPAATPPAAPVAAAVPAAAEVPAPASAAPAAAASNARHDAGETTIRVAVDKVDALINLVGELVITQAMLAQRSAELDPGLHEQLLAGLGQLDRNTRDLQEAVMSVRMLPVDFAFSRFPRMVRDIASRLGKKVNLKTSGEGTELDKGVIEKIVDPLVHLVRNAIDHGLETTEQRIAAGKPEAGTVTLSAAHQGGHIIIEVGDDGRGLNRERILAKATERGIPLPENPTDAQVWDLVFAPGFSTAEALTDLSGRGVGMDVVRKNINALGGQVEIRSRHGEGTTVSIRLPLTMAILDGMTVAVGGEVFILPLNVVVESLQPAADHIKTVAGDSRLLRVREDYVPLLDLANHYGLPATRTEAQPIAVVVESQGQRLALEVDELLGQQQVVVKNLERNYRRIAGVAGATILGDGRVALIVDVGSLSTKTQAAPVAITEEYLQGEMAKVIELSKRVRKVA</sequence>
<evidence type="ECO:0000259" key="13">
    <source>
        <dbReference type="PROSITE" id="PS50109"/>
    </source>
</evidence>
<dbReference type="GO" id="GO:0000155">
    <property type="term" value="F:phosphorelay sensor kinase activity"/>
    <property type="evidence" value="ECO:0007669"/>
    <property type="project" value="InterPro"/>
</dbReference>
<keyword evidence="7" id="KW-0547">Nucleotide-binding</keyword>
<dbReference type="CDD" id="cd00731">
    <property type="entry name" value="CheA_reg"/>
    <property type="match status" value="1"/>
</dbReference>
<keyword evidence="8" id="KW-0418">Kinase</keyword>
<dbReference type="InterPro" id="IPR004105">
    <property type="entry name" value="CheA-like_dim"/>
</dbReference>